<reference evidence="2 3" key="1">
    <citation type="journal article" date="2016" name="Biochim. Biophys. Acta">
        <title>Characterization of red-shifted phycobilisomes isolated from the chlorophyll f-containing cyanobacterium Halomicronema hongdechloris.</title>
        <authorList>
            <person name="Li Y."/>
            <person name="Lin Y."/>
            <person name="Garvey C.J."/>
            <person name="Birch D."/>
            <person name="Corkery R.W."/>
            <person name="Loughlin P.C."/>
            <person name="Scheer H."/>
            <person name="Willows R.D."/>
            <person name="Chen M."/>
        </authorList>
    </citation>
    <scope>NUCLEOTIDE SEQUENCE [LARGE SCALE GENOMIC DNA]</scope>
    <source>
        <strain evidence="2 3">C2206</strain>
    </source>
</reference>
<accession>A0A1Z3HR78</accession>
<dbReference type="AlphaFoldDB" id="A0A1Z3HR78"/>
<evidence type="ECO:0000313" key="2">
    <source>
        <dbReference type="EMBL" id="ASC72820.1"/>
    </source>
</evidence>
<evidence type="ECO:0000256" key="1">
    <source>
        <dbReference type="SAM" id="Phobius"/>
    </source>
</evidence>
<protein>
    <recommendedName>
        <fullName evidence="4">DUF2834 domain-containing protein</fullName>
    </recommendedName>
</protein>
<keyword evidence="1" id="KW-0472">Membrane</keyword>
<keyword evidence="1" id="KW-0812">Transmembrane</keyword>
<organism evidence="2 3">
    <name type="scientific">Halomicronema hongdechloris C2206</name>
    <dbReference type="NCBI Taxonomy" id="1641165"/>
    <lineage>
        <taxon>Bacteria</taxon>
        <taxon>Bacillati</taxon>
        <taxon>Cyanobacteriota</taxon>
        <taxon>Cyanophyceae</taxon>
        <taxon>Nodosilineales</taxon>
        <taxon>Nodosilineaceae</taxon>
        <taxon>Halomicronema</taxon>
    </lineage>
</organism>
<feature type="transmembrane region" description="Helical" evidence="1">
    <location>
        <begin position="70"/>
        <end position="88"/>
    </location>
</feature>
<sequence>MVRRIGLTIVWLGFILYAFLAAPPDHPQTLDLILRLSRGDWREINPAIVVLLVPTPLGDDMARRGMKGRWPWAVMAVPMLGAIVYLMLRPPLPANDSALIH</sequence>
<dbReference type="RefSeq" id="WP_080806904.1">
    <property type="nucleotide sequence ID" value="NZ_CP021983.2"/>
</dbReference>
<keyword evidence="1" id="KW-1133">Transmembrane helix</keyword>
<dbReference type="OrthoDB" id="482433at2"/>
<evidence type="ECO:0008006" key="4">
    <source>
        <dbReference type="Google" id="ProtNLM"/>
    </source>
</evidence>
<evidence type="ECO:0000313" key="3">
    <source>
        <dbReference type="Proteomes" id="UP000191901"/>
    </source>
</evidence>
<keyword evidence="3" id="KW-1185">Reference proteome</keyword>
<proteinExistence type="predicted"/>
<name>A0A1Z3HR78_9CYAN</name>
<dbReference type="KEGG" id="hhg:XM38_037790"/>
<dbReference type="Proteomes" id="UP000191901">
    <property type="component" value="Chromosome"/>
</dbReference>
<dbReference type="EMBL" id="CP021983">
    <property type="protein sequence ID" value="ASC72820.1"/>
    <property type="molecule type" value="Genomic_DNA"/>
</dbReference>
<gene>
    <name evidence="2" type="ORF">XM38_037790</name>
</gene>